<evidence type="ECO:0008006" key="4">
    <source>
        <dbReference type="Google" id="ProtNLM"/>
    </source>
</evidence>
<evidence type="ECO:0000313" key="2">
    <source>
        <dbReference type="EMBL" id="KAF5827410.1"/>
    </source>
</evidence>
<protein>
    <recommendedName>
        <fullName evidence="4">Protein kinase domain-containing protein</fullName>
    </recommendedName>
</protein>
<keyword evidence="3" id="KW-1185">Reference proteome</keyword>
<gene>
    <name evidence="2" type="ORF">DUNSADRAFT_709</name>
</gene>
<feature type="region of interest" description="Disordered" evidence="1">
    <location>
        <begin position="73"/>
        <end position="117"/>
    </location>
</feature>
<comment type="caution">
    <text evidence="2">The sequence shown here is derived from an EMBL/GenBank/DDBJ whole genome shotgun (WGS) entry which is preliminary data.</text>
</comment>
<organism evidence="2 3">
    <name type="scientific">Dunaliella salina</name>
    <name type="common">Green alga</name>
    <name type="synonym">Protococcus salinus</name>
    <dbReference type="NCBI Taxonomy" id="3046"/>
    <lineage>
        <taxon>Eukaryota</taxon>
        <taxon>Viridiplantae</taxon>
        <taxon>Chlorophyta</taxon>
        <taxon>core chlorophytes</taxon>
        <taxon>Chlorophyceae</taxon>
        <taxon>CS clade</taxon>
        <taxon>Chlamydomonadales</taxon>
        <taxon>Dunaliellaceae</taxon>
        <taxon>Dunaliella</taxon>
    </lineage>
</organism>
<accession>A0ABQ7FYG3</accession>
<proteinExistence type="predicted"/>
<evidence type="ECO:0000313" key="3">
    <source>
        <dbReference type="Proteomes" id="UP000815325"/>
    </source>
</evidence>
<feature type="compositionally biased region" description="Low complexity" evidence="1">
    <location>
        <begin position="74"/>
        <end position="106"/>
    </location>
</feature>
<dbReference type="EMBL" id="MU070512">
    <property type="protein sequence ID" value="KAF5827410.1"/>
    <property type="molecule type" value="Genomic_DNA"/>
</dbReference>
<reference evidence="2" key="1">
    <citation type="submission" date="2017-08" db="EMBL/GenBank/DDBJ databases">
        <authorList>
            <person name="Polle J.E."/>
            <person name="Barry K."/>
            <person name="Cushman J."/>
            <person name="Schmutz J."/>
            <person name="Tran D."/>
            <person name="Hathwaick L.T."/>
            <person name="Yim W.C."/>
            <person name="Jenkins J."/>
            <person name="Mckie-Krisberg Z.M."/>
            <person name="Prochnik S."/>
            <person name="Lindquist E."/>
            <person name="Dockter R.B."/>
            <person name="Adam C."/>
            <person name="Molina H."/>
            <person name="Bunkerborg J."/>
            <person name="Jin E."/>
            <person name="Buchheim M."/>
            <person name="Magnuson J."/>
        </authorList>
    </citation>
    <scope>NUCLEOTIDE SEQUENCE</scope>
    <source>
        <strain evidence="2">CCAP 19/18</strain>
    </source>
</reference>
<feature type="region of interest" description="Disordered" evidence="1">
    <location>
        <begin position="459"/>
        <end position="480"/>
    </location>
</feature>
<dbReference type="Proteomes" id="UP000815325">
    <property type="component" value="Unassembled WGS sequence"/>
</dbReference>
<evidence type="ECO:0000256" key="1">
    <source>
        <dbReference type="SAM" id="MobiDB-lite"/>
    </source>
</evidence>
<feature type="compositionally biased region" description="Basic and acidic residues" evidence="1">
    <location>
        <begin position="471"/>
        <end position="480"/>
    </location>
</feature>
<name>A0ABQ7FYG3_DUNSA</name>
<sequence length="519" mass="57282">MCYTLRVSPHLQSRLSMSDRQGTRGSRDLLAQQKPAALLLALLVLFASRTCNAQLPACGLSFPGPVVGNGTSGGRESLGALRSRRLGSSSESSESSDTEGSGSELSDSSEDEEGRAAAAHAVRNMCVQNLMGGGGWVGTVRRLHSSRCIFLRRQGEPPEVKAIGKELRHMGDLSLEYEMMATNIDTVLGLQVRPKTKAFLGVAKKKSGGLLSWFKRQEDVMASLASGQGMNVVVSPCSECACLWKRQKGLELVELVLFEFKPGLENPTKKVYPVMEHRLADTDPASSVFLRSAAFVHLLNNIMGSFDFKGGRDYGHLNMHNFGAAKNCFVDANGKFWALDFDISDLGSVPRPFAEIRWNTEQCINMVWGMNVMGVPDLHCTLLSIMHAKLATVNATTFGKDLYALLRSQHFWDLKACPRRAASKPACLQAMELPELFQHFADHPQFPWDAIVLQPRPAARMHPSSSSSSSSEHEEHNKKMPECSVDVPMIWAFVMQSRIEVMRTMLEGEMEQCSRRDAQ</sequence>